<feature type="compositionally biased region" description="Basic and acidic residues" evidence="1">
    <location>
        <begin position="578"/>
        <end position="592"/>
    </location>
</feature>
<feature type="transmembrane region" description="Helical" evidence="2">
    <location>
        <begin position="270"/>
        <end position="298"/>
    </location>
</feature>
<dbReference type="Proteomes" id="UP000198287">
    <property type="component" value="Unassembled WGS sequence"/>
</dbReference>
<sequence length="655" mass="73548">MITNNNYLQQQQQQGYPNTNQSYPPSFTAVRIQDDPPQNSVYTLTDPSQSETNYRFKGERELADLSETYGNRSTRKTRVQVEKSSKYNIRPNSAPPVLRPISPSKYFSKEPTYQDEVINDTGCCASPCCCVKSFHTAVKVIIWVELIRSGLTMIFGMLCVTLPVNLVKVFSLTEILDEEDVQSAENKETKKLISSIGYINFAYGLVTIPLTLLLLIGSKKKNIALCATWSWAKIVFILVLITGFGVTILLPPLESDLDASYSVTSTSAVFTLIAMCAITFDIYFIYVVSIYITVLKLVDRKYDLLAKRIRDLSISVVKSPYEEEPIYDTTTEVVKKKKEPKTRSFPLQPATPLTSTLFRDELVNVNDDAPPKPRRRHSSAKVEENYVRRKVEGPANFVALFDRQEMKNEALNKNLPPVEQSSTLFGSEKEVPKKKKRASKDVPVTASEFRQELTPVTKTTPVAQAPATNENKTVAQTPPPRPHVDKAAVATSKPVQPPASSSKPETTPTPPPPKKVEKPPPEKSTSENKRPDDKSQPHKSETSTKPDSKHKDVSKEESSTKTSKRRHSTSSSTSSDDDDKKKKGKHKDDKKSSNRRKSRHSVVDKHRKSTHKVKNKKSHDHDKGGKKKRGKKDSDDDQSPPSRRKSKSNRKSKSR</sequence>
<name>A0A226EG56_FOLCA</name>
<evidence type="ECO:0000313" key="3">
    <source>
        <dbReference type="EMBL" id="OXA56054.1"/>
    </source>
</evidence>
<keyword evidence="4" id="KW-1185">Reference proteome</keyword>
<keyword evidence="2" id="KW-1133">Transmembrane helix</keyword>
<feature type="compositionally biased region" description="Basic residues" evidence="1">
    <location>
        <begin position="642"/>
        <end position="655"/>
    </location>
</feature>
<feature type="transmembrane region" description="Helical" evidence="2">
    <location>
        <begin position="228"/>
        <end position="250"/>
    </location>
</feature>
<feature type="transmembrane region" description="Helical" evidence="2">
    <location>
        <begin position="151"/>
        <end position="172"/>
    </location>
</feature>
<comment type="caution">
    <text evidence="3">The sequence shown here is derived from an EMBL/GenBank/DDBJ whole genome shotgun (WGS) entry which is preliminary data.</text>
</comment>
<accession>A0A226EG56</accession>
<feature type="compositionally biased region" description="Low complexity" evidence="1">
    <location>
        <begin position="1"/>
        <end position="21"/>
    </location>
</feature>
<evidence type="ECO:0000313" key="4">
    <source>
        <dbReference type="Proteomes" id="UP000198287"/>
    </source>
</evidence>
<reference evidence="3 4" key="1">
    <citation type="submission" date="2015-12" db="EMBL/GenBank/DDBJ databases">
        <title>The genome of Folsomia candida.</title>
        <authorList>
            <person name="Faddeeva A."/>
            <person name="Derks M.F."/>
            <person name="Anvar Y."/>
            <person name="Smit S."/>
            <person name="Van Straalen N."/>
            <person name="Roelofs D."/>
        </authorList>
    </citation>
    <scope>NUCLEOTIDE SEQUENCE [LARGE SCALE GENOMIC DNA]</scope>
    <source>
        <strain evidence="3 4">VU population</strain>
        <tissue evidence="3">Whole body</tissue>
    </source>
</reference>
<evidence type="ECO:0000256" key="1">
    <source>
        <dbReference type="SAM" id="MobiDB-lite"/>
    </source>
</evidence>
<feature type="compositionally biased region" description="Basic and acidic residues" evidence="1">
    <location>
        <begin position="514"/>
        <end position="559"/>
    </location>
</feature>
<feature type="compositionally biased region" description="Polar residues" evidence="1">
    <location>
        <begin position="454"/>
        <end position="476"/>
    </location>
</feature>
<keyword evidence="2" id="KW-0812">Transmembrane</keyword>
<feature type="region of interest" description="Disordered" evidence="1">
    <location>
        <begin position="1"/>
        <end position="40"/>
    </location>
</feature>
<dbReference type="AlphaFoldDB" id="A0A226EG56"/>
<gene>
    <name evidence="3" type="ORF">Fcan01_09110</name>
</gene>
<evidence type="ECO:0000256" key="2">
    <source>
        <dbReference type="SAM" id="Phobius"/>
    </source>
</evidence>
<keyword evidence="2" id="KW-0472">Membrane</keyword>
<feature type="transmembrane region" description="Helical" evidence="2">
    <location>
        <begin position="192"/>
        <end position="216"/>
    </location>
</feature>
<feature type="compositionally biased region" description="Basic residues" evidence="1">
    <location>
        <begin position="593"/>
        <end position="631"/>
    </location>
</feature>
<dbReference type="EMBL" id="LNIX01000004">
    <property type="protein sequence ID" value="OXA56054.1"/>
    <property type="molecule type" value="Genomic_DNA"/>
</dbReference>
<feature type="region of interest" description="Disordered" evidence="1">
    <location>
        <begin position="411"/>
        <end position="655"/>
    </location>
</feature>
<proteinExistence type="predicted"/>
<organism evidence="3 4">
    <name type="scientific">Folsomia candida</name>
    <name type="common">Springtail</name>
    <dbReference type="NCBI Taxonomy" id="158441"/>
    <lineage>
        <taxon>Eukaryota</taxon>
        <taxon>Metazoa</taxon>
        <taxon>Ecdysozoa</taxon>
        <taxon>Arthropoda</taxon>
        <taxon>Hexapoda</taxon>
        <taxon>Collembola</taxon>
        <taxon>Entomobryomorpha</taxon>
        <taxon>Isotomoidea</taxon>
        <taxon>Isotomidae</taxon>
        <taxon>Proisotominae</taxon>
        <taxon>Folsomia</taxon>
    </lineage>
</organism>
<protein>
    <submittedName>
        <fullName evidence="3">Uncharacterized protein</fullName>
    </submittedName>
</protein>